<dbReference type="EMBL" id="CAICTM010000901">
    <property type="protein sequence ID" value="CAB9518055.1"/>
    <property type="molecule type" value="Genomic_DNA"/>
</dbReference>
<comment type="caution">
    <text evidence="2">The sequence shown here is derived from an EMBL/GenBank/DDBJ whole genome shotgun (WGS) entry which is preliminary data.</text>
</comment>
<keyword evidence="3" id="KW-1185">Reference proteome</keyword>
<feature type="chain" id="PRO_5040452758" evidence="1">
    <location>
        <begin position="20"/>
        <end position="301"/>
    </location>
</feature>
<accession>A0A9N8ECU0</accession>
<dbReference type="InterPro" id="IPR057491">
    <property type="entry name" value="DiatomPyrShell"/>
</dbReference>
<evidence type="ECO:0000313" key="3">
    <source>
        <dbReference type="Proteomes" id="UP001153069"/>
    </source>
</evidence>
<evidence type="ECO:0000313" key="2">
    <source>
        <dbReference type="EMBL" id="CAB9518055.1"/>
    </source>
</evidence>
<evidence type="ECO:0000256" key="1">
    <source>
        <dbReference type="SAM" id="SignalP"/>
    </source>
</evidence>
<sequence length="301" mass="31976">MKIPAINFVLATVLASGAAFTTTPLPGTSSSSATQLNIMTTSDMFDIQTGRPPMGYGRGYYPPAPRGPGGQSYYGGNGNTYYGSNGNDVSKIEGGSRRTFDTTYSDSMQVELETDGRPLNAKVEVWEGPDNTPASMTLWSEDGRAWKWEQVGFANFKANNGGYGGSVGNSLTIDNTGSSEFPIYASAIVGGRMMGTSRRQTMRIEGNGAQESFTVSGPCIVEVWSQGFPYYANVQVWDGPNNVKQSAEVYSDDGSARPWTAVIDPPSSGSTIQIKNPGPLEYPLYVSIEQLGGGGGGGGYY</sequence>
<reference evidence="2" key="1">
    <citation type="submission" date="2020-06" db="EMBL/GenBank/DDBJ databases">
        <authorList>
            <consortium name="Plant Systems Biology data submission"/>
        </authorList>
    </citation>
    <scope>NUCLEOTIDE SEQUENCE</scope>
    <source>
        <strain evidence="2">D6</strain>
    </source>
</reference>
<proteinExistence type="predicted"/>
<dbReference type="Proteomes" id="UP001153069">
    <property type="component" value="Unassembled WGS sequence"/>
</dbReference>
<keyword evidence="1" id="KW-0732">Signal</keyword>
<name>A0A9N8ECU0_9STRA</name>
<organism evidence="2 3">
    <name type="scientific">Seminavis robusta</name>
    <dbReference type="NCBI Taxonomy" id="568900"/>
    <lineage>
        <taxon>Eukaryota</taxon>
        <taxon>Sar</taxon>
        <taxon>Stramenopiles</taxon>
        <taxon>Ochrophyta</taxon>
        <taxon>Bacillariophyta</taxon>
        <taxon>Bacillariophyceae</taxon>
        <taxon>Bacillariophycidae</taxon>
        <taxon>Naviculales</taxon>
        <taxon>Naviculaceae</taxon>
        <taxon>Seminavis</taxon>
    </lineage>
</organism>
<dbReference type="Pfam" id="PF25192">
    <property type="entry name" value="DiatomPyrShell"/>
    <property type="match status" value="1"/>
</dbReference>
<gene>
    <name evidence="2" type="ORF">SEMRO_903_G218190.4</name>
</gene>
<feature type="signal peptide" evidence="1">
    <location>
        <begin position="1"/>
        <end position="19"/>
    </location>
</feature>
<protein>
    <submittedName>
        <fullName evidence="2">Uncharacterized protein</fullName>
    </submittedName>
</protein>
<dbReference type="AlphaFoldDB" id="A0A9N8ECU0"/>